<name>A0A6J7EMH5_9ZZZZ</name>
<gene>
    <name evidence="1" type="ORF">UFOPK3376_01728</name>
</gene>
<dbReference type="CDD" id="cd00616">
    <property type="entry name" value="AHBA_syn"/>
    <property type="match status" value="1"/>
</dbReference>
<dbReference type="PANTHER" id="PTHR30244:SF34">
    <property type="entry name" value="DTDP-4-AMINO-4,6-DIDEOXYGALACTOSE TRANSAMINASE"/>
    <property type="match status" value="1"/>
</dbReference>
<dbReference type="Gene3D" id="3.40.640.10">
    <property type="entry name" value="Type I PLP-dependent aspartate aminotransferase-like (Major domain)"/>
    <property type="match status" value="1"/>
</dbReference>
<dbReference type="InterPro" id="IPR000653">
    <property type="entry name" value="DegT/StrS_aminotransferase"/>
</dbReference>
<evidence type="ECO:0000313" key="1">
    <source>
        <dbReference type="EMBL" id="CAB4882908.1"/>
    </source>
</evidence>
<dbReference type="GO" id="GO:0000271">
    <property type="term" value="P:polysaccharide biosynthetic process"/>
    <property type="evidence" value="ECO:0007669"/>
    <property type="project" value="TreeGrafter"/>
</dbReference>
<protein>
    <submittedName>
        <fullName evidence="1">Unannotated protein</fullName>
    </submittedName>
</protein>
<dbReference type="EMBL" id="CAFBLP010000042">
    <property type="protein sequence ID" value="CAB4882908.1"/>
    <property type="molecule type" value="Genomic_DNA"/>
</dbReference>
<dbReference type="InterPro" id="IPR015424">
    <property type="entry name" value="PyrdxlP-dep_Trfase"/>
</dbReference>
<dbReference type="InterPro" id="IPR015422">
    <property type="entry name" value="PyrdxlP-dep_Trfase_small"/>
</dbReference>
<dbReference type="Gene3D" id="3.90.1150.10">
    <property type="entry name" value="Aspartate Aminotransferase, domain 1"/>
    <property type="match status" value="1"/>
</dbReference>
<dbReference type="GO" id="GO:0008483">
    <property type="term" value="F:transaminase activity"/>
    <property type="evidence" value="ECO:0007669"/>
    <property type="project" value="TreeGrafter"/>
</dbReference>
<dbReference type="SUPFAM" id="SSF53383">
    <property type="entry name" value="PLP-dependent transferases"/>
    <property type="match status" value="1"/>
</dbReference>
<dbReference type="Pfam" id="PF01041">
    <property type="entry name" value="DegT_DnrJ_EryC1"/>
    <property type="match status" value="1"/>
</dbReference>
<dbReference type="PANTHER" id="PTHR30244">
    <property type="entry name" value="TRANSAMINASE"/>
    <property type="match status" value="1"/>
</dbReference>
<reference evidence="1" key="1">
    <citation type="submission" date="2020-05" db="EMBL/GenBank/DDBJ databases">
        <authorList>
            <person name="Chiriac C."/>
            <person name="Salcher M."/>
            <person name="Ghai R."/>
            <person name="Kavagutti S V."/>
        </authorList>
    </citation>
    <scope>NUCLEOTIDE SEQUENCE</scope>
</reference>
<organism evidence="1">
    <name type="scientific">freshwater metagenome</name>
    <dbReference type="NCBI Taxonomy" id="449393"/>
    <lineage>
        <taxon>unclassified sequences</taxon>
        <taxon>metagenomes</taxon>
        <taxon>ecological metagenomes</taxon>
    </lineage>
</organism>
<dbReference type="AlphaFoldDB" id="A0A6J7EMH5"/>
<dbReference type="GO" id="GO:0030170">
    <property type="term" value="F:pyridoxal phosphate binding"/>
    <property type="evidence" value="ECO:0007669"/>
    <property type="project" value="TreeGrafter"/>
</dbReference>
<dbReference type="InterPro" id="IPR015421">
    <property type="entry name" value="PyrdxlP-dep_Trfase_major"/>
</dbReference>
<dbReference type="PIRSF" id="PIRSF000390">
    <property type="entry name" value="PLP_StrS"/>
    <property type="match status" value="1"/>
</dbReference>
<proteinExistence type="predicted"/>
<accession>A0A6J7EMH5</accession>
<sequence length="370" mass="39194">MAMIPLTRPILGDEEQAAVAAVLASGYLVQGPQVAEFERLVAEHVGSAHAVAVTNCTAALHLALLALGVGEGDLVIVTPYSWVATANVIELCGATPVFIDIDPGTFNIDVALVDQYLTTSPEATRVKAIMPVHTFGNPAGICELIEVAAHHGVPVVEDAACAIGAVERGRAAGSFGAISCFSFHPRKVITTGEGGMLVTDDPWVAAFARAYRNHGQEPMDGKVEFVMPGGNLRITEMQGAIGVVQMHRLAGLVESRSTLSSRYDTLVTPLGYVPQRRSPGAAVQSYVVLSPEHVPAASVIAHLRANEVEATIGTNAIPFTRYYSDQYQLTDTDLPVTAMLRDRAVTLPLYPGMTDAEQDRVVAVLATVSQ</sequence>